<keyword evidence="1" id="KW-0812">Transmembrane</keyword>
<evidence type="ECO:0000313" key="3">
    <source>
        <dbReference type="Proteomes" id="UP000603545"/>
    </source>
</evidence>
<dbReference type="InterPro" id="IPR054903">
    <property type="entry name" value="sulf_resp_HmcE"/>
</dbReference>
<name>A0A8J6TCI5_9BACT</name>
<dbReference type="InterPro" id="IPR036197">
    <property type="entry name" value="NarG-like_sf"/>
</dbReference>
<dbReference type="Proteomes" id="UP000603545">
    <property type="component" value="Unassembled WGS sequence"/>
</dbReference>
<feature type="transmembrane region" description="Helical" evidence="1">
    <location>
        <begin position="6"/>
        <end position="29"/>
    </location>
</feature>
<dbReference type="EMBL" id="JACNLL010000075">
    <property type="protein sequence ID" value="MBC8200098.1"/>
    <property type="molecule type" value="Genomic_DNA"/>
</dbReference>
<comment type="caution">
    <text evidence="2">The sequence shown here is derived from an EMBL/GenBank/DDBJ whole genome shotgun (WGS) entry which is preliminary data.</text>
</comment>
<keyword evidence="1" id="KW-0472">Membrane</keyword>
<dbReference type="Gene3D" id="1.20.950.20">
    <property type="entry name" value="Transmembrane di-heme cytochromes, Chain C"/>
    <property type="match status" value="1"/>
</dbReference>
<keyword evidence="1" id="KW-1133">Transmembrane helix</keyword>
<gene>
    <name evidence="2" type="ORF">H8E80_08685</name>
</gene>
<reference evidence="2 3" key="1">
    <citation type="submission" date="2020-08" db="EMBL/GenBank/DDBJ databases">
        <title>Bridging the membrane lipid divide: bacteria of the FCB group superphylum have the potential to synthesize archaeal ether lipids.</title>
        <authorList>
            <person name="Villanueva L."/>
            <person name="Von Meijenfeldt F.A.B."/>
            <person name="Westbye A.B."/>
            <person name="Yadav S."/>
            <person name="Hopmans E.C."/>
            <person name="Dutilh B.E."/>
            <person name="Sinninghe Damste J.S."/>
        </authorList>
    </citation>
    <scope>NUCLEOTIDE SEQUENCE [LARGE SCALE GENOMIC DNA]</scope>
    <source>
        <strain evidence="2">NIOZ-UU82</strain>
    </source>
</reference>
<feature type="transmembrane region" description="Helical" evidence="1">
    <location>
        <begin position="116"/>
        <end position="134"/>
    </location>
</feature>
<feature type="transmembrane region" description="Helical" evidence="1">
    <location>
        <begin position="173"/>
        <end position="193"/>
    </location>
</feature>
<dbReference type="AlphaFoldDB" id="A0A8J6TCI5"/>
<accession>A0A8J6TCI5</accession>
<sequence length="227" mass="25631">MYEFVSGPLALISFAIFFVGIIIRIVWYVKGLDWQLDRVAYSEKLGAGIKGAARSLFHWLLPLNRTTANHPVFMAVTYLFHICLVLTPIFLMAHVVLIEESWNISWVTLPDKVADYMTLAVIAAGIFFLIRRLTDPNVKILTTASDYIVLAIALAPFITGYIAYHQWELGAGYKFWLIIHILCGEIMLIAIPFTKLSHFVLSFCSRIQLGMDYGIKRGGTKGRGIAW</sequence>
<protein>
    <recommendedName>
        <fullName evidence="4">Nitrate reductase gamma subunit</fullName>
    </recommendedName>
</protein>
<organism evidence="2 3">
    <name type="scientific">Candidatus Desulfaltia bathyphila</name>
    <dbReference type="NCBI Taxonomy" id="2841697"/>
    <lineage>
        <taxon>Bacteria</taxon>
        <taxon>Pseudomonadati</taxon>
        <taxon>Thermodesulfobacteriota</taxon>
        <taxon>Desulfobacteria</taxon>
        <taxon>Desulfobacterales</taxon>
        <taxon>Desulfobacterales incertae sedis</taxon>
        <taxon>Candidatus Desulfaltia</taxon>
    </lineage>
</organism>
<evidence type="ECO:0008006" key="4">
    <source>
        <dbReference type="Google" id="ProtNLM"/>
    </source>
</evidence>
<proteinExistence type="predicted"/>
<dbReference type="NCBIfam" id="NF045716">
    <property type="entry name" value="sulf_resp_HmcE"/>
    <property type="match status" value="1"/>
</dbReference>
<feature type="transmembrane region" description="Helical" evidence="1">
    <location>
        <begin position="146"/>
        <end position="167"/>
    </location>
</feature>
<dbReference type="SUPFAM" id="SSF103501">
    <property type="entry name" value="Respiratory nitrate reductase 1 gamma chain"/>
    <property type="match status" value="1"/>
</dbReference>
<evidence type="ECO:0000313" key="2">
    <source>
        <dbReference type="EMBL" id="MBC8200098.1"/>
    </source>
</evidence>
<feature type="transmembrane region" description="Helical" evidence="1">
    <location>
        <begin position="72"/>
        <end position="96"/>
    </location>
</feature>
<evidence type="ECO:0000256" key="1">
    <source>
        <dbReference type="SAM" id="Phobius"/>
    </source>
</evidence>